<sequence length="95" mass="10112">MKKTFQYMNKTLHSSSIPPPIPTGSKTLTVTVTLYYILIAAHAPCAVALSLSSSSRVTVPLASKEMAPITQDYILPLAATKGTIVSSDSARIMSE</sequence>
<dbReference type="AlphaFoldDB" id="A0A6A4GJ24"/>
<gene>
    <name evidence="1" type="ORF">BT96DRAFT_1007170</name>
</gene>
<dbReference type="Proteomes" id="UP000799118">
    <property type="component" value="Unassembled WGS sequence"/>
</dbReference>
<accession>A0A6A4GJ24</accession>
<name>A0A6A4GJ24_9AGAR</name>
<reference evidence="1" key="1">
    <citation type="journal article" date="2019" name="Environ. Microbiol.">
        <title>Fungal ecological strategies reflected in gene transcription - a case study of two litter decomposers.</title>
        <authorList>
            <person name="Barbi F."/>
            <person name="Kohler A."/>
            <person name="Barry K."/>
            <person name="Baskaran P."/>
            <person name="Daum C."/>
            <person name="Fauchery L."/>
            <person name="Ihrmark K."/>
            <person name="Kuo A."/>
            <person name="LaButti K."/>
            <person name="Lipzen A."/>
            <person name="Morin E."/>
            <person name="Grigoriev I.V."/>
            <person name="Henrissat B."/>
            <person name="Lindahl B."/>
            <person name="Martin F."/>
        </authorList>
    </citation>
    <scope>NUCLEOTIDE SEQUENCE</scope>
    <source>
        <strain evidence="1">JB14</strain>
    </source>
</reference>
<protein>
    <submittedName>
        <fullName evidence="1">Uncharacterized protein</fullName>
    </submittedName>
</protein>
<dbReference type="EMBL" id="ML770002">
    <property type="protein sequence ID" value="KAE9385304.1"/>
    <property type="molecule type" value="Genomic_DNA"/>
</dbReference>
<proteinExistence type="predicted"/>
<evidence type="ECO:0000313" key="1">
    <source>
        <dbReference type="EMBL" id="KAE9385304.1"/>
    </source>
</evidence>
<keyword evidence="2" id="KW-1185">Reference proteome</keyword>
<evidence type="ECO:0000313" key="2">
    <source>
        <dbReference type="Proteomes" id="UP000799118"/>
    </source>
</evidence>
<organism evidence="1 2">
    <name type="scientific">Gymnopus androsaceus JB14</name>
    <dbReference type="NCBI Taxonomy" id="1447944"/>
    <lineage>
        <taxon>Eukaryota</taxon>
        <taxon>Fungi</taxon>
        <taxon>Dikarya</taxon>
        <taxon>Basidiomycota</taxon>
        <taxon>Agaricomycotina</taxon>
        <taxon>Agaricomycetes</taxon>
        <taxon>Agaricomycetidae</taxon>
        <taxon>Agaricales</taxon>
        <taxon>Marasmiineae</taxon>
        <taxon>Omphalotaceae</taxon>
        <taxon>Gymnopus</taxon>
    </lineage>
</organism>